<dbReference type="GO" id="GO:0008270">
    <property type="term" value="F:zinc ion binding"/>
    <property type="evidence" value="ECO:0007669"/>
    <property type="project" value="UniProtKB-KW"/>
</dbReference>
<dbReference type="Pfam" id="PF00096">
    <property type="entry name" value="zf-C2H2"/>
    <property type="match status" value="1"/>
</dbReference>
<dbReference type="PROSITE" id="PS50157">
    <property type="entry name" value="ZINC_FINGER_C2H2_2"/>
    <property type="match status" value="2"/>
</dbReference>
<evidence type="ECO:0000313" key="10">
    <source>
        <dbReference type="EMBL" id="UJO17149.1"/>
    </source>
</evidence>
<dbReference type="PANTHER" id="PTHR40626:SF30">
    <property type="entry name" value="FINGER DOMAIN PROTEIN, PUTATIVE (AFU_ORTHOLOGUE AFUA_4G13600)-RELATED"/>
    <property type="match status" value="1"/>
</dbReference>
<evidence type="ECO:0000256" key="4">
    <source>
        <dbReference type="ARBA" id="ARBA00022771"/>
    </source>
</evidence>
<evidence type="ECO:0000256" key="7">
    <source>
        <dbReference type="PROSITE-ProRule" id="PRU00042"/>
    </source>
</evidence>
<keyword evidence="6" id="KW-0539">Nucleus</keyword>
<keyword evidence="4 7" id="KW-0863">Zinc-finger</keyword>
<dbReference type="InterPro" id="IPR007219">
    <property type="entry name" value="XnlR_reg_dom"/>
</dbReference>
<protein>
    <recommendedName>
        <fullName evidence="9">C2H2-type domain-containing protein</fullName>
    </recommendedName>
</protein>
<dbReference type="FunFam" id="3.30.160.60:FF:000065">
    <property type="entry name" value="B-cell CLL/lymphoma 6, member B"/>
    <property type="match status" value="1"/>
</dbReference>
<accession>A0A9Q8LGS2</accession>
<evidence type="ECO:0000256" key="2">
    <source>
        <dbReference type="ARBA" id="ARBA00022723"/>
    </source>
</evidence>
<dbReference type="RefSeq" id="XP_047761515.1">
    <property type="nucleotide sequence ID" value="XM_047903799.1"/>
</dbReference>
<dbReference type="InterPro" id="IPR013087">
    <property type="entry name" value="Znf_C2H2_type"/>
</dbReference>
<dbReference type="GO" id="GO:0000978">
    <property type="term" value="F:RNA polymerase II cis-regulatory region sequence-specific DNA binding"/>
    <property type="evidence" value="ECO:0007669"/>
    <property type="project" value="InterPro"/>
</dbReference>
<dbReference type="Pfam" id="PF04082">
    <property type="entry name" value="Fungal_trans"/>
    <property type="match status" value="1"/>
</dbReference>
<reference evidence="10" key="1">
    <citation type="submission" date="2021-12" db="EMBL/GenBank/DDBJ databases">
        <authorList>
            <person name="Zaccaron A."/>
            <person name="Stergiopoulos I."/>
        </authorList>
    </citation>
    <scope>NUCLEOTIDE SEQUENCE</scope>
    <source>
        <strain evidence="10">Race5_Kim</strain>
    </source>
</reference>
<feature type="region of interest" description="Disordered" evidence="8">
    <location>
        <begin position="1"/>
        <end position="99"/>
    </location>
</feature>
<dbReference type="SUPFAM" id="SSF57667">
    <property type="entry name" value="beta-beta-alpha zinc fingers"/>
    <property type="match status" value="1"/>
</dbReference>
<gene>
    <name evidence="10" type="ORF">CLAFUR5_04651</name>
</gene>
<proteinExistence type="predicted"/>
<keyword evidence="5" id="KW-0862">Zinc</keyword>
<dbReference type="PANTHER" id="PTHR40626">
    <property type="entry name" value="MIP31509P"/>
    <property type="match status" value="1"/>
</dbReference>
<organism evidence="10 11">
    <name type="scientific">Passalora fulva</name>
    <name type="common">Tomato leaf mold</name>
    <name type="synonym">Cladosporium fulvum</name>
    <dbReference type="NCBI Taxonomy" id="5499"/>
    <lineage>
        <taxon>Eukaryota</taxon>
        <taxon>Fungi</taxon>
        <taxon>Dikarya</taxon>
        <taxon>Ascomycota</taxon>
        <taxon>Pezizomycotina</taxon>
        <taxon>Dothideomycetes</taxon>
        <taxon>Dothideomycetidae</taxon>
        <taxon>Mycosphaerellales</taxon>
        <taxon>Mycosphaerellaceae</taxon>
        <taxon>Fulvia</taxon>
    </lineage>
</organism>
<dbReference type="EMBL" id="CP090166">
    <property type="protein sequence ID" value="UJO17149.1"/>
    <property type="molecule type" value="Genomic_DNA"/>
</dbReference>
<feature type="compositionally biased region" description="Low complexity" evidence="8">
    <location>
        <begin position="163"/>
        <end position="174"/>
    </location>
</feature>
<evidence type="ECO:0000259" key="9">
    <source>
        <dbReference type="PROSITE" id="PS50157"/>
    </source>
</evidence>
<dbReference type="CDD" id="cd12148">
    <property type="entry name" value="fungal_TF_MHR"/>
    <property type="match status" value="1"/>
</dbReference>
<feature type="compositionally biased region" description="Polar residues" evidence="8">
    <location>
        <begin position="205"/>
        <end position="221"/>
    </location>
</feature>
<dbReference type="SMART" id="SM00355">
    <property type="entry name" value="ZnF_C2H2"/>
    <property type="match status" value="2"/>
</dbReference>
<dbReference type="InterPro" id="IPR036236">
    <property type="entry name" value="Znf_C2H2_sf"/>
</dbReference>
<evidence type="ECO:0000256" key="1">
    <source>
        <dbReference type="ARBA" id="ARBA00004123"/>
    </source>
</evidence>
<keyword evidence="3" id="KW-0677">Repeat</keyword>
<evidence type="ECO:0000313" key="11">
    <source>
        <dbReference type="Proteomes" id="UP000756132"/>
    </source>
</evidence>
<evidence type="ECO:0000256" key="5">
    <source>
        <dbReference type="ARBA" id="ARBA00022833"/>
    </source>
</evidence>
<reference evidence="10" key="2">
    <citation type="journal article" date="2022" name="Microb. Genom.">
        <title>A chromosome-scale genome assembly of the tomato pathogen Cladosporium fulvum reveals a compartmentalized genome architecture and the presence of a dispensable chromosome.</title>
        <authorList>
            <person name="Zaccaron A.Z."/>
            <person name="Chen L.H."/>
            <person name="Samaras A."/>
            <person name="Stergiopoulos I."/>
        </authorList>
    </citation>
    <scope>NUCLEOTIDE SEQUENCE</scope>
    <source>
        <strain evidence="10">Race5_Kim</strain>
    </source>
</reference>
<dbReference type="InterPro" id="IPR051059">
    <property type="entry name" value="VerF-like"/>
</dbReference>
<dbReference type="PROSITE" id="PS00028">
    <property type="entry name" value="ZINC_FINGER_C2H2_1"/>
    <property type="match status" value="2"/>
</dbReference>
<feature type="compositionally biased region" description="Low complexity" evidence="8">
    <location>
        <begin position="30"/>
        <end position="43"/>
    </location>
</feature>
<sequence length="847" mass="94159">MPSEVPDPAELTSSIPRHDNTSETGKRQRQPSQSSQSPGQQPGDETPSMRGRDTLIRPQGLRGSSRDTADMYRSSTPPERSNSGSIKYTRTGRVSKATKGQRIHHCEECGKTYTRAEHLRRHQQNHKPGAYPCDWPSCGRSFYREDLLVRHKARHNDPLNPPSRRQSIGSRSSSAEFGRLLPGSSQASDSLRATTETSVVAPDLQQETSGSVPHQSSSASRTPKRVPIPPNELRSGVPLTTNGPEGFGSFTNPWEPTPPLSPTGYNYDYESSDEAADVFFYQPQMARARNFSDTSFLGYGQPYSTSRSPVSVGSSTQIQRWSSQPVCETQYFPDAGSLVGSLGYPTPEYTADLACCDPHSATAEVRDLMEHSELNMLDILLGCRQGNEDITPYPMHQQYLAAYWSQVHELFPIIHKPTFDHDAANPLLRAAILALGGQASGHRTDLSNARTIHEKCVKVLKQRMISEAHAYRVCDMQAIVLVEVFSLFKSRRPPLRLSKHFENVYSLLSNDTVAFMSSPSPEMLVAGSFSDELFTETACRQRLLLVCYVLEQQYSTFFGRQPTTCFNNTVLNLPYPTSQNEWDAVAGMPPSGQYERTSQALQDLQFIPEPMGEHVDPFRSMLLMACRFDAPKDLNGWADCCEDFPIALTANLTPRVRLAYHTFVLCSNTPIRDLLAVAGESWILAEKLGTQAEYTAAQIEARQWAARPFSYGEQPPVQEALNHAFAILSVHQDFPKTGLLFQEWATYLAALVIWARVHATKIEEVQPRLSIPTPNVPQVPLEALDSAAAGLILNASTIGMKWNDVLNILLWTRSKIQKQDPHNCGLNSGAVDVLGTIIARGNERGWF</sequence>
<keyword evidence="11" id="KW-1185">Reference proteome</keyword>
<dbReference type="GeneID" id="71984529"/>
<dbReference type="KEGG" id="ffu:CLAFUR5_04651"/>
<dbReference type="OrthoDB" id="6077919at2759"/>
<name>A0A9Q8LGS2_PASFU</name>
<feature type="region of interest" description="Disordered" evidence="8">
    <location>
        <begin position="153"/>
        <end position="238"/>
    </location>
</feature>
<evidence type="ECO:0000256" key="8">
    <source>
        <dbReference type="SAM" id="MobiDB-lite"/>
    </source>
</evidence>
<dbReference type="GO" id="GO:0000785">
    <property type="term" value="C:chromatin"/>
    <property type="evidence" value="ECO:0007669"/>
    <property type="project" value="TreeGrafter"/>
</dbReference>
<dbReference type="GO" id="GO:0006351">
    <property type="term" value="P:DNA-templated transcription"/>
    <property type="evidence" value="ECO:0007669"/>
    <property type="project" value="InterPro"/>
</dbReference>
<feature type="domain" description="C2H2-type" evidence="9">
    <location>
        <begin position="131"/>
        <end position="160"/>
    </location>
</feature>
<keyword evidence="2" id="KW-0479">Metal-binding</keyword>
<feature type="domain" description="C2H2-type" evidence="9">
    <location>
        <begin position="104"/>
        <end position="126"/>
    </location>
</feature>
<dbReference type="AlphaFoldDB" id="A0A9Q8LGS2"/>
<feature type="compositionally biased region" description="Polar residues" evidence="8">
    <location>
        <begin position="183"/>
        <end position="198"/>
    </location>
</feature>
<dbReference type="Proteomes" id="UP000756132">
    <property type="component" value="Chromosome 4"/>
</dbReference>
<feature type="compositionally biased region" description="Polar residues" evidence="8">
    <location>
        <begin position="73"/>
        <end position="88"/>
    </location>
</feature>
<evidence type="ECO:0000256" key="3">
    <source>
        <dbReference type="ARBA" id="ARBA00022737"/>
    </source>
</evidence>
<dbReference type="GO" id="GO:0005634">
    <property type="term" value="C:nucleus"/>
    <property type="evidence" value="ECO:0007669"/>
    <property type="project" value="UniProtKB-SubCell"/>
</dbReference>
<feature type="compositionally biased region" description="Basic and acidic residues" evidence="8">
    <location>
        <begin position="16"/>
        <end position="26"/>
    </location>
</feature>
<comment type="subcellular location">
    <subcellularLocation>
        <location evidence="1">Nucleus</location>
    </subcellularLocation>
</comment>
<dbReference type="Gene3D" id="3.30.160.60">
    <property type="entry name" value="Classic Zinc Finger"/>
    <property type="match status" value="2"/>
</dbReference>
<dbReference type="GO" id="GO:0000981">
    <property type="term" value="F:DNA-binding transcription factor activity, RNA polymerase II-specific"/>
    <property type="evidence" value="ECO:0007669"/>
    <property type="project" value="InterPro"/>
</dbReference>
<evidence type="ECO:0000256" key="6">
    <source>
        <dbReference type="ARBA" id="ARBA00023242"/>
    </source>
</evidence>